<sequence length="115" mass="13578">MIKQKVTEYTSHFLVETRLTFTKKEAKAFDLDKNLKKKVNAVINRYKRENMTRRNYTTLLFAVRDIKDLSVTYPCGVIFHVYYNIAYLDRKHIILNKQKAFAEEVKAKIKASIDA</sequence>
<reference evidence="1" key="1">
    <citation type="journal article" date="2021" name="Proc. Natl. Acad. Sci. U.S.A.">
        <title>A Catalog of Tens of Thousands of Viruses from Human Metagenomes Reveals Hidden Associations with Chronic Diseases.</title>
        <authorList>
            <person name="Tisza M.J."/>
            <person name="Buck C.B."/>
        </authorList>
    </citation>
    <scope>NUCLEOTIDE SEQUENCE</scope>
    <source>
        <strain evidence="1">CtZkC8</strain>
    </source>
</reference>
<protein>
    <submittedName>
        <fullName evidence="1">Uncharacterized protein</fullName>
    </submittedName>
</protein>
<proteinExistence type="predicted"/>
<name>A0A8S5UBY6_9CAUD</name>
<dbReference type="EMBL" id="BK016062">
    <property type="protein sequence ID" value="DAF91878.1"/>
    <property type="molecule type" value="Genomic_DNA"/>
</dbReference>
<evidence type="ECO:0000313" key="1">
    <source>
        <dbReference type="EMBL" id="DAF91878.1"/>
    </source>
</evidence>
<accession>A0A8S5UBY6</accession>
<organism evidence="1">
    <name type="scientific">Podoviridae sp. ctZkC8</name>
    <dbReference type="NCBI Taxonomy" id="2825259"/>
    <lineage>
        <taxon>Viruses</taxon>
        <taxon>Duplodnaviria</taxon>
        <taxon>Heunggongvirae</taxon>
        <taxon>Uroviricota</taxon>
        <taxon>Caudoviricetes</taxon>
    </lineage>
</organism>